<organism evidence="1 2">
    <name type="scientific">Leptospira santarosai</name>
    <dbReference type="NCBI Taxonomy" id="28183"/>
    <lineage>
        <taxon>Bacteria</taxon>
        <taxon>Pseudomonadati</taxon>
        <taxon>Spirochaetota</taxon>
        <taxon>Spirochaetia</taxon>
        <taxon>Leptospirales</taxon>
        <taxon>Leptospiraceae</taxon>
        <taxon>Leptospira</taxon>
    </lineage>
</organism>
<dbReference type="AlphaFoldDB" id="A0A2P1QVT6"/>
<gene>
    <name evidence="1" type="ORF">XB16_2702</name>
</gene>
<evidence type="ECO:0000313" key="1">
    <source>
        <dbReference type="EMBL" id="AVQ13006.1"/>
    </source>
</evidence>
<proteinExistence type="predicted"/>
<protein>
    <submittedName>
        <fullName evidence="1">Uncharacterized protein</fullName>
    </submittedName>
</protein>
<accession>A0A2P1QVT6</accession>
<reference evidence="1 2" key="1">
    <citation type="journal article" date="2015" name="Genome Announc.">
        <title>Draft Genome Sequences of Leptospira santarosai Strains U160, U164, and U233, Isolated from Asymptomatic Cattle.</title>
        <authorList>
            <person name="Kremer F.S."/>
            <person name="Eslabao M.R."/>
            <person name="Provisor M."/>
            <person name="Woloski R.D."/>
            <person name="Ramires O.V."/>
            <person name="Moreno L.Z."/>
            <person name="Moreno A.M."/>
            <person name="Hamond C."/>
            <person name="Lilenbaum W."/>
            <person name="Dellagostin O.A."/>
        </authorList>
    </citation>
    <scope>NUCLEOTIDE SEQUENCE [LARGE SCALE GENOMIC DNA]</scope>
    <source>
        <strain evidence="1 2">U160</strain>
    </source>
</reference>
<sequence length="25" mass="2625">MGKRHVVGLKAYSTAVQPHACGEKG</sequence>
<dbReference type="EMBL" id="CP027843">
    <property type="protein sequence ID" value="AVQ13006.1"/>
    <property type="molecule type" value="Genomic_DNA"/>
</dbReference>
<name>A0A2P1QVT6_9LEPT</name>
<dbReference type="Proteomes" id="UP000033961">
    <property type="component" value="Chromosome I"/>
</dbReference>
<evidence type="ECO:0000313" key="2">
    <source>
        <dbReference type="Proteomes" id="UP000033961"/>
    </source>
</evidence>